<dbReference type="Proteomes" id="UP000255508">
    <property type="component" value="Unassembled WGS sequence"/>
</dbReference>
<proteinExistence type="predicted"/>
<keyword evidence="1" id="KW-0902">Two-component regulatory system</keyword>
<dbReference type="GO" id="GO:0004672">
    <property type="term" value="F:protein kinase activity"/>
    <property type="evidence" value="ECO:0007669"/>
    <property type="project" value="UniProtKB-ARBA"/>
</dbReference>
<evidence type="ECO:0000259" key="2">
    <source>
        <dbReference type="Pfam" id="PF01627"/>
    </source>
</evidence>
<accession>A0A370DXZ5</accession>
<organism evidence="3 4">
    <name type="scientific">endosymbiont of Lamellibrachia luymesi</name>
    <dbReference type="NCBI Taxonomy" id="2200907"/>
    <lineage>
        <taxon>Bacteria</taxon>
        <taxon>Pseudomonadati</taxon>
        <taxon>Pseudomonadota</taxon>
        <taxon>Gammaproteobacteria</taxon>
        <taxon>sulfur-oxidizing symbionts</taxon>
    </lineage>
</organism>
<dbReference type="GO" id="GO:0000160">
    <property type="term" value="P:phosphorelay signal transduction system"/>
    <property type="evidence" value="ECO:0007669"/>
    <property type="project" value="UniProtKB-KW"/>
</dbReference>
<dbReference type="InterPro" id="IPR008207">
    <property type="entry name" value="Sig_transdc_His_kin_Hpt_dom"/>
</dbReference>
<name>A0A370DXZ5_9GAMM</name>
<comment type="caution">
    <text evidence="3">The sequence shown here is derived from an EMBL/GenBank/DDBJ whole genome shotgun (WGS) entry which is preliminary data.</text>
</comment>
<sequence length="84" mass="9292">MIGNEKKRLNWIVPIWLTTSHSIKSSSANVGALQLSKKCREMEVLGEQGDVDAVKEMMEEISDEFVAVRSALLDELAGVEQTTV</sequence>
<protein>
    <recommendedName>
        <fullName evidence="2">HPt domain-containing protein</fullName>
    </recommendedName>
</protein>
<dbReference type="AlphaFoldDB" id="A0A370DXZ5"/>
<feature type="domain" description="HPt" evidence="2">
    <location>
        <begin position="20"/>
        <end position="70"/>
    </location>
</feature>
<reference evidence="3 4" key="1">
    <citation type="journal article" date="2018" name="ISME J.">
        <title>Endosymbiont genomes yield clues of tubeworm success.</title>
        <authorList>
            <person name="Li Y."/>
            <person name="Liles M.R."/>
            <person name="Halanych K.M."/>
        </authorList>
    </citation>
    <scope>NUCLEOTIDE SEQUENCE [LARGE SCALE GENOMIC DNA]</scope>
    <source>
        <strain evidence="3">A1422</strain>
    </source>
</reference>
<dbReference type="SUPFAM" id="SSF47226">
    <property type="entry name" value="Histidine-containing phosphotransfer domain, HPT domain"/>
    <property type="match status" value="1"/>
</dbReference>
<dbReference type="Gene3D" id="1.20.120.160">
    <property type="entry name" value="HPT domain"/>
    <property type="match status" value="1"/>
</dbReference>
<evidence type="ECO:0000313" key="4">
    <source>
        <dbReference type="Proteomes" id="UP000255508"/>
    </source>
</evidence>
<evidence type="ECO:0000313" key="3">
    <source>
        <dbReference type="EMBL" id="RDH90481.1"/>
    </source>
</evidence>
<dbReference type="Pfam" id="PF01627">
    <property type="entry name" value="Hpt"/>
    <property type="match status" value="1"/>
</dbReference>
<gene>
    <name evidence="3" type="ORF">DIZ79_09090</name>
</gene>
<dbReference type="EMBL" id="QFXD01000161">
    <property type="protein sequence ID" value="RDH90481.1"/>
    <property type="molecule type" value="Genomic_DNA"/>
</dbReference>
<dbReference type="InterPro" id="IPR036641">
    <property type="entry name" value="HPT_dom_sf"/>
</dbReference>
<evidence type="ECO:0000256" key="1">
    <source>
        <dbReference type="ARBA" id="ARBA00023012"/>
    </source>
</evidence>